<evidence type="ECO:0000256" key="1">
    <source>
        <dbReference type="SAM" id="MobiDB-lite"/>
    </source>
</evidence>
<dbReference type="InterPro" id="IPR001296">
    <property type="entry name" value="Glyco_trans_1"/>
</dbReference>
<keyword evidence="5" id="KW-1185">Reference proteome</keyword>
<sequence>MDSGAEGRVRSFRSGAREARVPCRSLLELRPLQERGAHLPGSQGGVPQHARRMLAGRSVRARQPANSRSGEGGGGHMRIVLVTPSTGTIPPERDGGTERVIHDLCDGLVELGHEVYQYAAHGSRARAVQLPYPFRQFPELEIGRFVHYSMPKGIDIINDHTFSSVLSQYSWDVPLVSSRHVPYLSQARNPVYVSETMLKTIGMGQGHYIHNGIATEHYPLGERKQDYLLFVGRIIPDKGAAQAIDVAEEADMNLVIAGPMDDEAYFKALIEPRLKRNPRISYAGPVGGQKRQSLLKHARCLLFPSQWQEPFGLAIIEAFACGTPVLALDRGAVREVLKGYPSFVCETIPEMARKLHSLDAWAAPSELRKYVEANFHRRKMVDEYLRLYRHCIEAPTPS</sequence>
<dbReference type="EMBL" id="SSOB01000012">
    <property type="protein sequence ID" value="THF79970.1"/>
    <property type="molecule type" value="Genomic_DNA"/>
</dbReference>
<gene>
    <name evidence="4" type="ORF">E6C55_11650</name>
</gene>
<protein>
    <submittedName>
        <fullName evidence="4">Glycosyltransferase family 4 protein</fullName>
    </submittedName>
</protein>
<dbReference type="Pfam" id="PF00534">
    <property type="entry name" value="Glycos_transf_1"/>
    <property type="match status" value="1"/>
</dbReference>
<comment type="caution">
    <text evidence="4">The sequence shown here is derived from an EMBL/GenBank/DDBJ whole genome shotgun (WGS) entry which is preliminary data.</text>
</comment>
<evidence type="ECO:0000313" key="4">
    <source>
        <dbReference type="EMBL" id="THF79970.1"/>
    </source>
</evidence>
<dbReference type="SUPFAM" id="SSF53756">
    <property type="entry name" value="UDP-Glycosyltransferase/glycogen phosphorylase"/>
    <property type="match status" value="1"/>
</dbReference>
<accession>A0A4S4BXM4</accession>
<dbReference type="Proteomes" id="UP000310636">
    <property type="component" value="Unassembled WGS sequence"/>
</dbReference>
<dbReference type="GO" id="GO:0016757">
    <property type="term" value="F:glycosyltransferase activity"/>
    <property type="evidence" value="ECO:0007669"/>
    <property type="project" value="InterPro"/>
</dbReference>
<dbReference type="Pfam" id="PF13439">
    <property type="entry name" value="Glyco_transf_4"/>
    <property type="match status" value="1"/>
</dbReference>
<evidence type="ECO:0000259" key="3">
    <source>
        <dbReference type="Pfam" id="PF13439"/>
    </source>
</evidence>
<feature type="domain" description="Glycosyl transferase family 1" evidence="2">
    <location>
        <begin position="223"/>
        <end position="340"/>
    </location>
</feature>
<evidence type="ECO:0000313" key="5">
    <source>
        <dbReference type="Proteomes" id="UP000310636"/>
    </source>
</evidence>
<evidence type="ECO:0000259" key="2">
    <source>
        <dbReference type="Pfam" id="PF00534"/>
    </source>
</evidence>
<feature type="domain" description="Glycosyltransferase subfamily 4-like N-terminal" evidence="3">
    <location>
        <begin position="95"/>
        <end position="184"/>
    </location>
</feature>
<dbReference type="AlphaFoldDB" id="A0A4S4BXM4"/>
<reference evidence="4 5" key="1">
    <citation type="submission" date="2019-04" db="EMBL/GenBank/DDBJ databases">
        <title>Cohnella sp. nov. isolated from preserved vegetables.</title>
        <authorList>
            <person name="Lin S.-Y."/>
            <person name="Hung M.-H."/>
            <person name="Young C.-C."/>
        </authorList>
    </citation>
    <scope>NUCLEOTIDE SEQUENCE [LARGE SCALE GENOMIC DNA]</scope>
    <source>
        <strain evidence="4 5">CC-MHH1044</strain>
    </source>
</reference>
<dbReference type="PANTHER" id="PTHR12526:SF595">
    <property type="entry name" value="BLL5217 PROTEIN"/>
    <property type="match status" value="1"/>
</dbReference>
<dbReference type="Gene3D" id="3.40.50.2000">
    <property type="entry name" value="Glycogen Phosphorylase B"/>
    <property type="match status" value="2"/>
</dbReference>
<proteinExistence type="predicted"/>
<name>A0A4S4BXM4_9BACL</name>
<keyword evidence="4" id="KW-0808">Transferase</keyword>
<feature type="region of interest" description="Disordered" evidence="1">
    <location>
        <begin position="56"/>
        <end position="77"/>
    </location>
</feature>
<dbReference type="PANTHER" id="PTHR12526">
    <property type="entry name" value="GLYCOSYLTRANSFERASE"/>
    <property type="match status" value="1"/>
</dbReference>
<dbReference type="OrthoDB" id="9795068at2"/>
<organism evidence="4 5">
    <name type="scientific">Cohnella fermenti</name>
    <dbReference type="NCBI Taxonomy" id="2565925"/>
    <lineage>
        <taxon>Bacteria</taxon>
        <taxon>Bacillati</taxon>
        <taxon>Bacillota</taxon>
        <taxon>Bacilli</taxon>
        <taxon>Bacillales</taxon>
        <taxon>Paenibacillaceae</taxon>
        <taxon>Cohnella</taxon>
    </lineage>
</organism>
<dbReference type="InterPro" id="IPR028098">
    <property type="entry name" value="Glyco_trans_4-like_N"/>
</dbReference>